<comment type="caution">
    <text evidence="1">The sequence shown here is derived from an EMBL/GenBank/DDBJ whole genome shotgun (WGS) entry which is preliminary data.</text>
</comment>
<name>A0ABD2MR70_9CUCU</name>
<reference evidence="1 2" key="1">
    <citation type="journal article" date="2021" name="BMC Biol.">
        <title>Horizontally acquired antibacterial genes associated with adaptive radiation of ladybird beetles.</title>
        <authorList>
            <person name="Li H.S."/>
            <person name="Tang X.F."/>
            <person name="Huang Y.H."/>
            <person name="Xu Z.Y."/>
            <person name="Chen M.L."/>
            <person name="Du X.Y."/>
            <person name="Qiu B.Y."/>
            <person name="Chen P.T."/>
            <person name="Zhang W."/>
            <person name="Slipinski A."/>
            <person name="Escalona H.E."/>
            <person name="Waterhouse R.M."/>
            <person name="Zwick A."/>
            <person name="Pang H."/>
        </authorList>
    </citation>
    <scope>NUCLEOTIDE SEQUENCE [LARGE SCALE GENOMIC DNA]</scope>
    <source>
        <strain evidence="1">SYSU2018</strain>
    </source>
</reference>
<protein>
    <submittedName>
        <fullName evidence="1">Uncharacterized protein</fullName>
    </submittedName>
</protein>
<sequence length="147" mass="17138">MQIQKYRTAGRITTNIPFVLSLKYTIHFFPKNPITFKSPLKENSLRMTRNIPELKIKSICEWLEKHKYDHSEKLTYDVDCQTESRTQADRKADTKEISTQIVEERLLSGVKTTEDSQKFCEQAELEWDASVYASTKVQTGNPFERGD</sequence>
<organism evidence="1 2">
    <name type="scientific">Cryptolaemus montrouzieri</name>
    <dbReference type="NCBI Taxonomy" id="559131"/>
    <lineage>
        <taxon>Eukaryota</taxon>
        <taxon>Metazoa</taxon>
        <taxon>Ecdysozoa</taxon>
        <taxon>Arthropoda</taxon>
        <taxon>Hexapoda</taxon>
        <taxon>Insecta</taxon>
        <taxon>Pterygota</taxon>
        <taxon>Neoptera</taxon>
        <taxon>Endopterygota</taxon>
        <taxon>Coleoptera</taxon>
        <taxon>Polyphaga</taxon>
        <taxon>Cucujiformia</taxon>
        <taxon>Coccinelloidea</taxon>
        <taxon>Coccinellidae</taxon>
        <taxon>Scymninae</taxon>
        <taxon>Scymnini</taxon>
        <taxon>Cryptolaemus</taxon>
    </lineage>
</organism>
<keyword evidence="2" id="KW-1185">Reference proteome</keyword>
<evidence type="ECO:0000313" key="1">
    <source>
        <dbReference type="EMBL" id="KAL3268951.1"/>
    </source>
</evidence>
<gene>
    <name evidence="1" type="ORF">HHI36_008037</name>
</gene>
<evidence type="ECO:0000313" key="2">
    <source>
        <dbReference type="Proteomes" id="UP001516400"/>
    </source>
</evidence>
<dbReference type="EMBL" id="JABFTP020000021">
    <property type="protein sequence ID" value="KAL3268951.1"/>
    <property type="molecule type" value="Genomic_DNA"/>
</dbReference>
<dbReference type="Proteomes" id="UP001516400">
    <property type="component" value="Unassembled WGS sequence"/>
</dbReference>
<accession>A0ABD2MR70</accession>
<proteinExistence type="predicted"/>
<dbReference type="AlphaFoldDB" id="A0ABD2MR70"/>